<organism evidence="1 2">
    <name type="scientific">Synechococcus phage S-SZBM1</name>
    <dbReference type="NCBI Taxonomy" id="2926475"/>
    <lineage>
        <taxon>Viruses</taxon>
        <taxon>Duplodnaviria</taxon>
        <taxon>Heunggongvirae</taxon>
        <taxon>Uroviricota</taxon>
        <taxon>Caudoviricetes</taxon>
        <taxon>Pantevenvirales</taxon>
        <taxon>Kyanoviridae</taxon>
        <taxon>Shenzhenivirus</taxon>
        <taxon>Shenzhenivirus sszbm1</taxon>
    </lineage>
</organism>
<dbReference type="EMBL" id="OL473597">
    <property type="protein sequence ID" value="UNH61178.1"/>
    <property type="molecule type" value="Genomic_DNA"/>
</dbReference>
<gene>
    <name evidence="1" type="ORF">SSZBM1_61</name>
</gene>
<keyword evidence="2" id="KW-1185">Reference proteome</keyword>
<protein>
    <submittedName>
        <fullName evidence="1">Baseplate hub subunit and tail lysozyme</fullName>
    </submittedName>
</protein>
<sequence length="851" mass="90476">MSTGSKTDFAGRDGFSWWIGEVEDNMDPTQMGRVKVRIIGWYTGNRVKDGASSYLLDMPTEVLPWATVLLPTDRPQTKNAGSTTELQPGAQVLGFFLDGDEAQLPCVLGAFRGFRHAENVNSDGGEGGQKRGSADELSRTIVADSKVANELATDTPQQKGLNNQNSLGGHSFVKLQGQTPGSSEGDEETSRGAVSRPEAETPFNVFTNPIGPPSMPGGIANGLTGPANDGFVLDVKRMLTEIGISIGGLAKSENGDFLSIVSGRVLQGKAVLNQISNLVNYITNGVSGILAPLKELAARAIQKAIDAILTVLSNIIPVVVVRLIGEILELIFKLFCEPAPQWLSVMQNIMGYISGFLDNIVDKILDFVDELEARIIGFVSKAMEGIQKAICRGLNAINRIADFILNAINVAKAAAKFADGIKGIFALDFTKLNFTSILSILKAFLSLISGLRDCGRKHRQPRATMWLPLLGTTECDFIGIQGPGGQSCTPNTDNLGGSGNFYDEFFRNVNPFLAETKTALNGTREINDATPGKEKRVISGPGAVTTFEDKLGNMHKNTPNNDTKIIGRDYCVNVKNNHVMTIEGDYYLKVMGDFHLEVLGSFNKHESNGPGAKAKDSSGKFKGGNSWLDQGRDNGGPSKQKISGGSVDFEHGDKEAKSANTTAGDHDVNYQGDIKWQANRINLTAISAINLKGQEINNSAGVINNEAHGEIINETNWITSFLNCGRFDVVGIFQFMPVVTGQFSIVKGSIVDIAMDVPFPGPTPAAHVRMAIGTSKPSAMADIVTGASSGGHMTMVASPTGGIGEVVTSGSGAIINQVTTGVISHGVGVGFAAFGCSLGPTQIYGLPVMLN</sequence>
<proteinExistence type="predicted"/>
<dbReference type="Proteomes" id="UP000829362">
    <property type="component" value="Segment"/>
</dbReference>
<accession>A0AC61TSH9</accession>
<evidence type="ECO:0000313" key="2">
    <source>
        <dbReference type="Proteomes" id="UP000829362"/>
    </source>
</evidence>
<reference evidence="1" key="1">
    <citation type="submission" date="2021-11" db="EMBL/GenBank/DDBJ databases">
        <authorList>
            <person name="Rong C."/>
            <person name="Yang Y."/>
            <person name="Li S."/>
            <person name="Zhou K."/>
            <person name="Xu Y."/>
            <person name="Zhang R."/>
            <person name="Zhang Y."/>
        </authorList>
    </citation>
    <scope>NUCLEOTIDE SEQUENCE</scope>
</reference>
<name>A0AC61TSH9_9CAUD</name>
<evidence type="ECO:0000313" key="1">
    <source>
        <dbReference type="EMBL" id="UNH61178.1"/>
    </source>
</evidence>